<name>A0A382ENC4_9ZZZZ</name>
<reference evidence="1" key="1">
    <citation type="submission" date="2018-05" db="EMBL/GenBank/DDBJ databases">
        <authorList>
            <person name="Lanie J.A."/>
            <person name="Ng W.-L."/>
            <person name="Kazmierczak K.M."/>
            <person name="Andrzejewski T.M."/>
            <person name="Davidsen T.M."/>
            <person name="Wayne K.J."/>
            <person name="Tettelin H."/>
            <person name="Glass J.I."/>
            <person name="Rusch D."/>
            <person name="Podicherti R."/>
            <person name="Tsui H.-C.T."/>
            <person name="Winkler M.E."/>
        </authorList>
    </citation>
    <scope>NUCLEOTIDE SEQUENCE</scope>
</reference>
<gene>
    <name evidence="1" type="ORF">METZ01_LOCUS204518</name>
</gene>
<dbReference type="AlphaFoldDB" id="A0A382ENC4"/>
<organism evidence="1">
    <name type="scientific">marine metagenome</name>
    <dbReference type="NCBI Taxonomy" id="408172"/>
    <lineage>
        <taxon>unclassified sequences</taxon>
        <taxon>metagenomes</taxon>
        <taxon>ecological metagenomes</taxon>
    </lineage>
</organism>
<proteinExistence type="predicted"/>
<dbReference type="EMBL" id="UINC01045199">
    <property type="protein sequence ID" value="SVB51664.1"/>
    <property type="molecule type" value="Genomic_DNA"/>
</dbReference>
<sequence length="121" mass="13833">MIKTKDEKTFSDLEFKDHAHHADGIQARLDLDNGFEISVVSMKNREKPFGGLYGNASEGTYEVAVFHKGNLTPLCKYDDVLGWQDKVAITRLMKEVQVNSTAWLKLLQEIRDEYNAELLKD</sequence>
<evidence type="ECO:0000313" key="1">
    <source>
        <dbReference type="EMBL" id="SVB51664.1"/>
    </source>
</evidence>
<protein>
    <submittedName>
        <fullName evidence="1">Uncharacterized protein</fullName>
    </submittedName>
</protein>
<accession>A0A382ENC4</accession>